<keyword evidence="3" id="KW-1185">Reference proteome</keyword>
<dbReference type="EMBL" id="KZ293448">
    <property type="protein sequence ID" value="PBK65016.1"/>
    <property type="molecule type" value="Genomic_DNA"/>
</dbReference>
<evidence type="ECO:0000313" key="3">
    <source>
        <dbReference type="Proteomes" id="UP000218334"/>
    </source>
</evidence>
<dbReference type="Pfam" id="PF18803">
    <property type="entry name" value="CxC2"/>
    <property type="match status" value="1"/>
</dbReference>
<evidence type="ECO:0000259" key="1">
    <source>
        <dbReference type="Pfam" id="PF18803"/>
    </source>
</evidence>
<dbReference type="Pfam" id="PF18758">
    <property type="entry name" value="KDZ"/>
    <property type="match status" value="1"/>
</dbReference>
<organism evidence="2 3">
    <name type="scientific">Armillaria solidipes</name>
    <dbReference type="NCBI Taxonomy" id="1076256"/>
    <lineage>
        <taxon>Eukaryota</taxon>
        <taxon>Fungi</taxon>
        <taxon>Dikarya</taxon>
        <taxon>Basidiomycota</taxon>
        <taxon>Agaricomycotina</taxon>
        <taxon>Agaricomycetes</taxon>
        <taxon>Agaricomycetidae</taxon>
        <taxon>Agaricales</taxon>
        <taxon>Marasmiineae</taxon>
        <taxon>Physalacriaceae</taxon>
        <taxon>Armillaria</taxon>
    </lineage>
</organism>
<proteinExistence type="predicted"/>
<dbReference type="InterPro" id="IPR041457">
    <property type="entry name" value="CxC2_KDZ-assoc"/>
</dbReference>
<dbReference type="InterPro" id="IPR040521">
    <property type="entry name" value="KDZ"/>
</dbReference>
<protein>
    <recommendedName>
        <fullName evidence="1">CxC2-like cysteine cluster KDZ transposase-associated domain-containing protein</fullName>
    </recommendedName>
</protein>
<name>A0A2H3BPM4_9AGAR</name>
<feature type="domain" description="CxC2-like cysteine cluster KDZ transposase-associated" evidence="1">
    <location>
        <begin position="107"/>
        <end position="212"/>
    </location>
</feature>
<accession>A0A2H3BPM4</accession>
<reference evidence="3" key="1">
    <citation type="journal article" date="2017" name="Nat. Ecol. Evol.">
        <title>Genome expansion and lineage-specific genetic innovations in the forest pathogenic fungi Armillaria.</title>
        <authorList>
            <person name="Sipos G."/>
            <person name="Prasanna A.N."/>
            <person name="Walter M.C."/>
            <person name="O'Connor E."/>
            <person name="Balint B."/>
            <person name="Krizsan K."/>
            <person name="Kiss B."/>
            <person name="Hess J."/>
            <person name="Varga T."/>
            <person name="Slot J."/>
            <person name="Riley R."/>
            <person name="Boka B."/>
            <person name="Rigling D."/>
            <person name="Barry K."/>
            <person name="Lee J."/>
            <person name="Mihaltcheva S."/>
            <person name="LaButti K."/>
            <person name="Lipzen A."/>
            <person name="Waldron R."/>
            <person name="Moloney N.M."/>
            <person name="Sperisen C."/>
            <person name="Kredics L."/>
            <person name="Vagvoelgyi C."/>
            <person name="Patrignani A."/>
            <person name="Fitzpatrick D."/>
            <person name="Nagy I."/>
            <person name="Doyle S."/>
            <person name="Anderson J.B."/>
            <person name="Grigoriev I.V."/>
            <person name="Gueldener U."/>
            <person name="Muensterkoetter M."/>
            <person name="Nagy L.G."/>
        </authorList>
    </citation>
    <scope>NUCLEOTIDE SEQUENCE [LARGE SCALE GENOMIC DNA]</scope>
    <source>
        <strain evidence="3">28-4</strain>
    </source>
</reference>
<sequence length="908" mass="104287">MMWGLTKSIQDDPMYAWIPYAQDFLDETIWRAEFGNSSANPCCATCQRMWKGKAHSLEGEAVAHTLYRCRTCGEFFECRDCCRRRHQRLPLHKVEMWNGDFWEDSTLEKLGLIFQLGHGGGDCPVPRPPWWLTVLHVNGIHRVHVAYCGCDVSDSESRWRQIMRNGWYPATMTDPHSTATFECLDTFRLLNVTANVNVRDYVSFLEQSTDPYGMEWVPDRYKAFGRMSRQWAYLKRLRRAGIGHLKEGLVSAEAGSVAIQCWACPREGVNLPSEWADVAEEDQYLYRLFVGLDANFRLKNRLRRRNHLKKDRPLYDDDISTCIAFAALMEKETKLSMGLRCTGVGGCVCIRHELIRPSGIGDLLKGERYANMDFIFWSALRDVKVKQVMLSYDIGCQYKINLYERRKKLPKDLQLRTDAGDAFPSSGTSDACPSPCIFVALPIWHGDVHELACKTKNSLKYQDGSGISDGEAPERLWAGMNPMSMQTKEMQPEVRHDALEDKADSHNYQKNVGVGKLLDRRLKLALEEREVQDKAFEDIDATLKDELQAEWMEMLDAWRKDHSQINPYMAKLKKKVTVMEAEVKLKLRQEELAELAKGAQLMKGRSMTAFLTMGLELEDAQESTLTLNGESSVHERRLAFFKKVKIFRGLQRSYMPGVKGMIEEADAKRDPEEPAPQAEEIALWLPSHVLEHERVSVCDANLFDMEYKLREGQCADALSSLCTCLFARQHLLKYRNANVTGQRMSTRARTVIDAISDKIDAAAMKYCTARNALKTLRGENSCGRFRVLQKDDVAPVQEAEIDDKAKRKLGRLGGRDSRLQKTKVSKKNMSWIWTEAGGPDEDESDFLHESIRVEWSKAWARRERWCEEVKLLREEMRRVLRTLRWEAEVWYSRAEQTDAGVGEAIRRG</sequence>
<dbReference type="STRING" id="1076256.A0A2H3BPM4"/>
<dbReference type="Proteomes" id="UP000218334">
    <property type="component" value="Unassembled WGS sequence"/>
</dbReference>
<gene>
    <name evidence="2" type="ORF">ARMSODRAFT_989815</name>
</gene>
<evidence type="ECO:0000313" key="2">
    <source>
        <dbReference type="EMBL" id="PBK65016.1"/>
    </source>
</evidence>
<dbReference type="CDD" id="cd19757">
    <property type="entry name" value="Bbox1"/>
    <property type="match status" value="1"/>
</dbReference>
<dbReference type="AlphaFoldDB" id="A0A2H3BPM4"/>